<proteinExistence type="predicted"/>
<dbReference type="CDD" id="cd22157">
    <property type="entry name" value="F-box_AtFBW1-like"/>
    <property type="match status" value="1"/>
</dbReference>
<reference evidence="2" key="3">
    <citation type="submission" date="2020-06" db="EMBL/GenBank/DDBJ databases">
        <title>Helianthus annuus Genome sequencing and assembly Release 2.</title>
        <authorList>
            <person name="Gouzy J."/>
            <person name="Langlade N."/>
            <person name="Munos S."/>
        </authorList>
    </citation>
    <scope>NUCLEOTIDE SEQUENCE</scope>
    <source>
        <tissue evidence="2">Leaves</tissue>
    </source>
</reference>
<dbReference type="InterPro" id="IPR001810">
    <property type="entry name" value="F-box_dom"/>
</dbReference>
<dbReference type="Pfam" id="PF08268">
    <property type="entry name" value="FBA_3"/>
    <property type="match status" value="1"/>
</dbReference>
<organism evidence="3 4">
    <name type="scientific">Helianthus annuus</name>
    <name type="common">Common sunflower</name>
    <dbReference type="NCBI Taxonomy" id="4232"/>
    <lineage>
        <taxon>Eukaryota</taxon>
        <taxon>Viridiplantae</taxon>
        <taxon>Streptophyta</taxon>
        <taxon>Embryophyta</taxon>
        <taxon>Tracheophyta</taxon>
        <taxon>Spermatophyta</taxon>
        <taxon>Magnoliopsida</taxon>
        <taxon>eudicotyledons</taxon>
        <taxon>Gunneridae</taxon>
        <taxon>Pentapetalae</taxon>
        <taxon>asterids</taxon>
        <taxon>campanulids</taxon>
        <taxon>Asterales</taxon>
        <taxon>Asteraceae</taxon>
        <taxon>Asteroideae</taxon>
        <taxon>Heliantheae alliance</taxon>
        <taxon>Heliantheae</taxon>
        <taxon>Helianthus</taxon>
    </lineage>
</organism>
<dbReference type="PANTHER" id="PTHR31672">
    <property type="entry name" value="BNACNNG10540D PROTEIN"/>
    <property type="match status" value="1"/>
</dbReference>
<dbReference type="SMART" id="SM00256">
    <property type="entry name" value="FBOX"/>
    <property type="match status" value="1"/>
</dbReference>
<accession>A0A251UMV6</accession>
<dbReference type="Pfam" id="PF00646">
    <property type="entry name" value="F-box"/>
    <property type="match status" value="1"/>
</dbReference>
<dbReference type="OrthoDB" id="1924677at2759"/>
<dbReference type="EMBL" id="CM007894">
    <property type="protein sequence ID" value="OTG24389.1"/>
    <property type="molecule type" value="Genomic_DNA"/>
</dbReference>
<dbReference type="PROSITE" id="PS50181">
    <property type="entry name" value="FBOX"/>
    <property type="match status" value="1"/>
</dbReference>
<evidence type="ECO:0000259" key="1">
    <source>
        <dbReference type="PROSITE" id="PS50181"/>
    </source>
</evidence>
<dbReference type="InterPro" id="IPR017451">
    <property type="entry name" value="F-box-assoc_interact_dom"/>
</dbReference>
<sequence>MSDNIPFEIQLEIMKRLPVKSLIQFRSVSKTWKSLIGSSRFITEYSSQQQHLLVRYSDSVESIIHTKSPNRSLLTRLFRRSTARVPVPLFEHKYVSVVDDDHHQHKVSMTHVPVSVKMLIYPRLISISHGLVCLYSPSTHVAYLWNISIRKIAAVVVPASANEWGEEYQTALGFGVCRETSDPKIVKIRYVDPLLSSELMTAHLTGIRIPIDPISSQVEVFTLSTGAWRSPYGVNLPRNSISFYLRDELVIDGVFYWLATEWIVTRLIVSFDMTTEEFIEITLPDGLSNINNQISMSNLRDSLVVYGYDHRVINKDFCVWTMGGGVFTKLFTITLNGNAMLRGFRKSGEPIIAIPEEGKRGRLAVVYEPYSNHVDNLRIDGLPFSFKVYPYIETLYLLDHPYIMVYNAI</sequence>
<gene>
    <name evidence="3" type="ORF">HannXRQ_Chr05g0136171</name>
    <name evidence="2" type="ORF">HanXRQr2_Chr15g0696401</name>
</gene>
<dbReference type="InterPro" id="IPR050796">
    <property type="entry name" value="SCF_F-box_component"/>
</dbReference>
<dbReference type="Gramene" id="mRNA:HanXRQr2_Chr15g0696401">
    <property type="protein sequence ID" value="CDS:HanXRQr2_Chr15g0696401.1"/>
    <property type="gene ID" value="HanXRQr2_Chr15g0696401"/>
</dbReference>
<dbReference type="NCBIfam" id="TIGR01640">
    <property type="entry name" value="F_box_assoc_1"/>
    <property type="match status" value="1"/>
</dbReference>
<name>A0A251UMV6_HELAN</name>
<evidence type="ECO:0000313" key="3">
    <source>
        <dbReference type="EMBL" id="OTG24389.1"/>
    </source>
</evidence>
<dbReference type="Proteomes" id="UP000215914">
    <property type="component" value="Chromosome 5"/>
</dbReference>
<dbReference type="InParanoid" id="A0A251UMV6"/>
<evidence type="ECO:0000313" key="4">
    <source>
        <dbReference type="Proteomes" id="UP000215914"/>
    </source>
</evidence>
<dbReference type="InterPro" id="IPR036047">
    <property type="entry name" value="F-box-like_dom_sf"/>
</dbReference>
<dbReference type="SUPFAM" id="SSF81383">
    <property type="entry name" value="F-box domain"/>
    <property type="match status" value="1"/>
</dbReference>
<dbReference type="InterPro" id="IPR013187">
    <property type="entry name" value="F-box-assoc_dom_typ3"/>
</dbReference>
<dbReference type="PANTHER" id="PTHR31672:SF10">
    <property type="entry name" value="F-BOX DOMAIN-CONTAINING PROTEIN"/>
    <property type="match status" value="1"/>
</dbReference>
<dbReference type="Gene3D" id="1.20.1280.50">
    <property type="match status" value="1"/>
</dbReference>
<keyword evidence="4" id="KW-1185">Reference proteome</keyword>
<dbReference type="AlphaFoldDB" id="A0A251UMV6"/>
<dbReference type="OMA" id="PASANEW"/>
<evidence type="ECO:0000313" key="2">
    <source>
        <dbReference type="EMBL" id="KAF5764814.1"/>
    </source>
</evidence>
<protein>
    <submittedName>
        <fullName evidence="2 3">F-box domain-containing protein</fullName>
    </submittedName>
</protein>
<dbReference type="EMBL" id="MNCJ02000330">
    <property type="protein sequence ID" value="KAF5764814.1"/>
    <property type="molecule type" value="Genomic_DNA"/>
</dbReference>
<reference evidence="3" key="2">
    <citation type="submission" date="2017-02" db="EMBL/GenBank/DDBJ databases">
        <title>Sunflower complete genome.</title>
        <authorList>
            <person name="Langlade N."/>
            <person name="Munos S."/>
        </authorList>
    </citation>
    <scope>NUCLEOTIDE SEQUENCE [LARGE SCALE GENOMIC DNA]</scope>
    <source>
        <tissue evidence="3">Leaves</tissue>
    </source>
</reference>
<feature type="domain" description="F-box" evidence="1">
    <location>
        <begin position="1"/>
        <end position="45"/>
    </location>
</feature>
<reference evidence="2 4" key="1">
    <citation type="journal article" date="2017" name="Nature">
        <title>The sunflower genome provides insights into oil metabolism, flowering and Asterid evolution.</title>
        <authorList>
            <person name="Badouin H."/>
            <person name="Gouzy J."/>
            <person name="Grassa C.J."/>
            <person name="Murat F."/>
            <person name="Staton S.E."/>
            <person name="Cottret L."/>
            <person name="Lelandais-Briere C."/>
            <person name="Owens G.L."/>
            <person name="Carrere S."/>
            <person name="Mayjonade B."/>
            <person name="Legrand L."/>
            <person name="Gill N."/>
            <person name="Kane N.C."/>
            <person name="Bowers J.E."/>
            <person name="Hubner S."/>
            <person name="Bellec A."/>
            <person name="Berard A."/>
            <person name="Berges H."/>
            <person name="Blanchet N."/>
            <person name="Boniface M.C."/>
            <person name="Brunel D."/>
            <person name="Catrice O."/>
            <person name="Chaidir N."/>
            <person name="Claudel C."/>
            <person name="Donnadieu C."/>
            <person name="Faraut T."/>
            <person name="Fievet G."/>
            <person name="Helmstetter N."/>
            <person name="King M."/>
            <person name="Knapp S.J."/>
            <person name="Lai Z."/>
            <person name="Le Paslier M.C."/>
            <person name="Lippi Y."/>
            <person name="Lorenzon L."/>
            <person name="Mandel J.R."/>
            <person name="Marage G."/>
            <person name="Marchand G."/>
            <person name="Marquand E."/>
            <person name="Bret-Mestries E."/>
            <person name="Morien E."/>
            <person name="Nambeesan S."/>
            <person name="Nguyen T."/>
            <person name="Pegot-Espagnet P."/>
            <person name="Pouilly N."/>
            <person name="Raftis F."/>
            <person name="Sallet E."/>
            <person name="Schiex T."/>
            <person name="Thomas J."/>
            <person name="Vandecasteele C."/>
            <person name="Vares D."/>
            <person name="Vear F."/>
            <person name="Vautrin S."/>
            <person name="Crespi M."/>
            <person name="Mangin B."/>
            <person name="Burke J.M."/>
            <person name="Salse J."/>
            <person name="Munos S."/>
            <person name="Vincourt P."/>
            <person name="Rieseberg L.H."/>
            <person name="Langlade N.B."/>
        </authorList>
    </citation>
    <scope>NUCLEOTIDE SEQUENCE [LARGE SCALE GENOMIC DNA]</scope>
    <source>
        <strain evidence="4">cv. SF193</strain>
        <tissue evidence="2">Leaves</tissue>
    </source>
</reference>